<dbReference type="AlphaFoldDB" id="A0A2G5CXJ7"/>
<dbReference type="Pfam" id="PF00569">
    <property type="entry name" value="ZZ"/>
    <property type="match status" value="1"/>
</dbReference>
<dbReference type="InterPro" id="IPR001841">
    <property type="entry name" value="Znf_RING"/>
</dbReference>
<evidence type="ECO:0000259" key="7">
    <source>
        <dbReference type="PROSITE" id="PS50135"/>
    </source>
</evidence>
<dbReference type="EMBL" id="KZ305051">
    <property type="protein sequence ID" value="PIA36001.1"/>
    <property type="molecule type" value="Genomic_DNA"/>
</dbReference>
<reference evidence="8 9" key="1">
    <citation type="submission" date="2017-09" db="EMBL/GenBank/DDBJ databases">
        <title>WGS assembly of Aquilegia coerulea Goldsmith.</title>
        <authorList>
            <person name="Hodges S."/>
            <person name="Kramer E."/>
            <person name="Nordborg M."/>
            <person name="Tomkins J."/>
            <person name="Borevitz J."/>
            <person name="Derieg N."/>
            <person name="Yan J."/>
            <person name="Mihaltcheva S."/>
            <person name="Hayes R.D."/>
            <person name="Rokhsar D."/>
        </authorList>
    </citation>
    <scope>NUCLEOTIDE SEQUENCE [LARGE SCALE GENOMIC DNA]</scope>
    <source>
        <strain evidence="9">cv. Goldsmith</strain>
    </source>
</reference>
<dbReference type="PROSITE" id="PS50135">
    <property type="entry name" value="ZF_ZZ_2"/>
    <property type="match status" value="1"/>
</dbReference>
<dbReference type="Pfam" id="PF13445">
    <property type="entry name" value="zf-RING_UBOX"/>
    <property type="match status" value="1"/>
</dbReference>
<evidence type="ECO:0000256" key="5">
    <source>
        <dbReference type="SAM" id="MobiDB-lite"/>
    </source>
</evidence>
<name>A0A2G5CXJ7_AQUCA</name>
<accession>A0A2G5CXJ7</accession>
<dbReference type="PROSITE" id="PS01357">
    <property type="entry name" value="ZF_ZZ_1"/>
    <property type="match status" value="1"/>
</dbReference>
<keyword evidence="2 4" id="KW-0863">Zinc-finger</keyword>
<dbReference type="InterPro" id="IPR043145">
    <property type="entry name" value="Znf_ZZ_sf"/>
</dbReference>
<dbReference type="FunFam" id="3.30.40.10:FF:000489">
    <property type="entry name" value="E3 ubiquitin-protein ligase PRT1"/>
    <property type="match status" value="1"/>
</dbReference>
<dbReference type="PANTHER" id="PTHR15898:SF13">
    <property type="entry name" value="BIFUNCTIONAL APOPTOSIS REGULATOR"/>
    <property type="match status" value="1"/>
</dbReference>
<feature type="domain" description="RING-type" evidence="6">
    <location>
        <begin position="38"/>
        <end position="78"/>
    </location>
</feature>
<evidence type="ECO:0000256" key="1">
    <source>
        <dbReference type="ARBA" id="ARBA00022723"/>
    </source>
</evidence>
<dbReference type="OrthoDB" id="6270329at2759"/>
<dbReference type="InterPro" id="IPR013083">
    <property type="entry name" value="Znf_RING/FYVE/PHD"/>
</dbReference>
<evidence type="ECO:0000256" key="2">
    <source>
        <dbReference type="ARBA" id="ARBA00022771"/>
    </source>
</evidence>
<dbReference type="Gene3D" id="3.30.40.10">
    <property type="entry name" value="Zinc/RING finger domain, C3HC4 (zinc finger)"/>
    <property type="match status" value="2"/>
</dbReference>
<dbReference type="Gene3D" id="3.30.60.90">
    <property type="match status" value="1"/>
</dbReference>
<dbReference type="EMBL" id="KZ305051">
    <property type="protein sequence ID" value="PIA36000.1"/>
    <property type="molecule type" value="Genomic_DNA"/>
</dbReference>
<feature type="region of interest" description="Disordered" evidence="5">
    <location>
        <begin position="274"/>
        <end position="296"/>
    </location>
</feature>
<protein>
    <recommendedName>
        <fullName evidence="10">RING-type domain-containing protein</fullName>
    </recommendedName>
</protein>
<evidence type="ECO:0000256" key="4">
    <source>
        <dbReference type="PROSITE-ProRule" id="PRU00228"/>
    </source>
</evidence>
<feature type="domain" description="ZZ-type" evidence="7">
    <location>
        <begin position="314"/>
        <end position="378"/>
    </location>
</feature>
<evidence type="ECO:0008006" key="10">
    <source>
        <dbReference type="Google" id="ProtNLM"/>
    </source>
</evidence>
<feature type="domain" description="RING-type" evidence="6">
    <location>
        <begin position="202"/>
        <end position="240"/>
    </location>
</feature>
<dbReference type="SMART" id="SM00184">
    <property type="entry name" value="RING"/>
    <property type="match status" value="2"/>
</dbReference>
<keyword evidence="1" id="KW-0479">Metal-binding</keyword>
<gene>
    <name evidence="8" type="ORF">AQUCO_03400119v1</name>
</gene>
<evidence type="ECO:0000313" key="8">
    <source>
        <dbReference type="EMBL" id="PIA36001.1"/>
    </source>
</evidence>
<dbReference type="InterPro" id="IPR017907">
    <property type="entry name" value="Znf_RING_CS"/>
</dbReference>
<dbReference type="GO" id="GO:0043161">
    <property type="term" value="P:proteasome-mediated ubiquitin-dependent protein catabolic process"/>
    <property type="evidence" value="ECO:0007669"/>
    <property type="project" value="TreeGrafter"/>
</dbReference>
<dbReference type="PROSITE" id="PS50089">
    <property type="entry name" value="ZF_RING_2"/>
    <property type="match status" value="2"/>
</dbReference>
<dbReference type="GO" id="GO:0061630">
    <property type="term" value="F:ubiquitin protein ligase activity"/>
    <property type="evidence" value="ECO:0007669"/>
    <property type="project" value="TreeGrafter"/>
</dbReference>
<sequence>MDEKKSSNSDSYDRDLLSLLNSNVVDDDVEPIDEAFRCCVCLDLLYKPIVLGCGHISCFWCVHGAMSWVSESYCPICRCPYNHFPAICELLHFVLLKMYPLAYKTRERQVLEEEKKRGCFSPQLDDNISSSPCTSSTMCSPVEDVAQEKIKPLSIVEQRSHQGGTHVVLETTRTLAAEGNNLLDSNFKNGTCELLSVEDVLCFACKQLLYKPAVLNCGHVYCLSCISSPTHEAVKCQLCQRLHPKGFLNVCLELDHLLEKKFPKEYALRRETVQHQPINSQQGNPSAGVGEDGKQSPQTCSNMSWLGDRGVIVHYGAGCDFCGICPIVGERYRCIDCVEEIGFDLCEECYNTRSKLPGRFNQQHTPEHKFELVRPNPMRSLLIRWVSEHSEDSSVPVHSDDASEDPEGEVPLQALPDEAPVDQEEETHFTI</sequence>
<dbReference type="PROSITE" id="PS00518">
    <property type="entry name" value="ZF_RING_1"/>
    <property type="match status" value="1"/>
</dbReference>
<dbReference type="FunCoup" id="A0A2G5CXJ7">
    <property type="interactions" value="652"/>
</dbReference>
<dbReference type="GO" id="GO:0008270">
    <property type="term" value="F:zinc ion binding"/>
    <property type="evidence" value="ECO:0007669"/>
    <property type="project" value="UniProtKB-KW"/>
</dbReference>
<organism evidence="8 9">
    <name type="scientific">Aquilegia coerulea</name>
    <name type="common">Rocky mountain columbine</name>
    <dbReference type="NCBI Taxonomy" id="218851"/>
    <lineage>
        <taxon>Eukaryota</taxon>
        <taxon>Viridiplantae</taxon>
        <taxon>Streptophyta</taxon>
        <taxon>Embryophyta</taxon>
        <taxon>Tracheophyta</taxon>
        <taxon>Spermatophyta</taxon>
        <taxon>Magnoliopsida</taxon>
        <taxon>Ranunculales</taxon>
        <taxon>Ranunculaceae</taxon>
        <taxon>Thalictroideae</taxon>
        <taxon>Aquilegia</taxon>
    </lineage>
</organism>
<evidence type="ECO:0000256" key="3">
    <source>
        <dbReference type="ARBA" id="ARBA00022833"/>
    </source>
</evidence>
<evidence type="ECO:0000313" key="9">
    <source>
        <dbReference type="Proteomes" id="UP000230069"/>
    </source>
</evidence>
<dbReference type="InterPro" id="IPR027370">
    <property type="entry name" value="Znf-RING_euk"/>
</dbReference>
<feature type="compositionally biased region" description="Polar residues" evidence="5">
    <location>
        <begin position="274"/>
        <end position="285"/>
    </location>
</feature>
<dbReference type="PANTHER" id="PTHR15898">
    <property type="entry name" value="BIFUNCTIONAL APOPTOSIS REGULATOR"/>
    <property type="match status" value="1"/>
</dbReference>
<dbReference type="FunFam" id="3.30.60.90:FF:000014">
    <property type="entry name" value="E3 ubiquitin-protein ligase PRT1"/>
    <property type="match status" value="1"/>
</dbReference>
<proteinExistence type="predicted"/>
<keyword evidence="9" id="KW-1185">Reference proteome</keyword>
<evidence type="ECO:0000259" key="6">
    <source>
        <dbReference type="PROSITE" id="PS50089"/>
    </source>
</evidence>
<dbReference type="Proteomes" id="UP000230069">
    <property type="component" value="Unassembled WGS sequence"/>
</dbReference>
<dbReference type="SUPFAM" id="SSF57850">
    <property type="entry name" value="RING/U-box"/>
    <property type="match status" value="3"/>
</dbReference>
<dbReference type="InterPro" id="IPR000433">
    <property type="entry name" value="Znf_ZZ"/>
</dbReference>
<feature type="region of interest" description="Disordered" evidence="5">
    <location>
        <begin position="392"/>
        <end position="431"/>
    </location>
</feature>
<dbReference type="STRING" id="218851.A0A2G5CXJ7"/>
<keyword evidence="3" id="KW-0862">Zinc</keyword>